<accession>A0A5B1M2I5</accession>
<gene>
    <name evidence="2" type="ORF">F0U47_13150</name>
</gene>
<proteinExistence type="predicted"/>
<dbReference type="EMBL" id="VUJW01000008">
    <property type="protein sequence ID" value="KAA1426359.1"/>
    <property type="molecule type" value="Genomic_DNA"/>
</dbReference>
<protein>
    <submittedName>
        <fullName evidence="2">Uncharacterized protein</fullName>
    </submittedName>
</protein>
<keyword evidence="1" id="KW-0812">Transmembrane</keyword>
<evidence type="ECO:0000313" key="2">
    <source>
        <dbReference type="EMBL" id="KAA1426359.1"/>
    </source>
</evidence>
<name>A0A5B1M2I5_9ACTN</name>
<feature type="transmembrane region" description="Helical" evidence="1">
    <location>
        <begin position="53"/>
        <end position="80"/>
    </location>
</feature>
<dbReference type="AlphaFoldDB" id="A0A5B1M2I5"/>
<comment type="caution">
    <text evidence="2">The sequence shown here is derived from an EMBL/GenBank/DDBJ whole genome shotgun (WGS) entry which is preliminary data.</text>
</comment>
<evidence type="ECO:0000313" key="3">
    <source>
        <dbReference type="Proteomes" id="UP000324351"/>
    </source>
</evidence>
<evidence type="ECO:0000256" key="1">
    <source>
        <dbReference type="SAM" id="Phobius"/>
    </source>
</evidence>
<keyword evidence="3" id="KW-1185">Reference proteome</keyword>
<organism evidence="2 3">
    <name type="scientific">Nocardioides antri</name>
    <dbReference type="NCBI Taxonomy" id="2607659"/>
    <lineage>
        <taxon>Bacteria</taxon>
        <taxon>Bacillati</taxon>
        <taxon>Actinomycetota</taxon>
        <taxon>Actinomycetes</taxon>
        <taxon>Propionibacteriales</taxon>
        <taxon>Nocardioidaceae</taxon>
        <taxon>Nocardioides</taxon>
    </lineage>
</organism>
<dbReference type="Proteomes" id="UP000324351">
    <property type="component" value="Unassembled WGS sequence"/>
</dbReference>
<keyword evidence="1" id="KW-0472">Membrane</keyword>
<feature type="transmembrane region" description="Helical" evidence="1">
    <location>
        <begin position="12"/>
        <end position="33"/>
    </location>
</feature>
<reference evidence="2 3" key="2">
    <citation type="submission" date="2019-09" db="EMBL/GenBank/DDBJ databases">
        <authorList>
            <person name="Jin C."/>
        </authorList>
    </citation>
    <scope>NUCLEOTIDE SEQUENCE [LARGE SCALE GENOMIC DNA]</scope>
    <source>
        <strain evidence="2 3">BN140041</strain>
    </source>
</reference>
<dbReference type="RefSeq" id="WP_149750941.1">
    <property type="nucleotide sequence ID" value="NZ_VUJW01000008.1"/>
</dbReference>
<sequence length="88" mass="9090">MRSGPNPERPTDVMYGLLVIGLTLQVAGCITAVEQAPRTELGQGGLLETGDQAWMLAGILAFGLGGVMSLIAVIAFGVLLGMRAHAQP</sequence>
<reference evidence="2 3" key="1">
    <citation type="submission" date="2019-09" db="EMBL/GenBank/DDBJ databases">
        <title>Nocardioides panacisoli sp. nov., isolated from the soil of a ginseng field.</title>
        <authorList>
            <person name="Cho C."/>
        </authorList>
    </citation>
    <scope>NUCLEOTIDE SEQUENCE [LARGE SCALE GENOMIC DNA]</scope>
    <source>
        <strain evidence="2 3">BN140041</strain>
    </source>
</reference>
<keyword evidence="1" id="KW-1133">Transmembrane helix</keyword>